<dbReference type="EMBL" id="BPLR01010809">
    <property type="protein sequence ID" value="GIY42164.1"/>
    <property type="molecule type" value="Genomic_DNA"/>
</dbReference>
<keyword evidence="4" id="KW-1185">Reference proteome</keyword>
<feature type="region of interest" description="Disordered" evidence="1">
    <location>
        <begin position="32"/>
        <end position="55"/>
    </location>
</feature>
<keyword evidence="2" id="KW-0732">Signal</keyword>
<evidence type="ECO:0000313" key="3">
    <source>
        <dbReference type="EMBL" id="GIY42164.1"/>
    </source>
</evidence>
<gene>
    <name evidence="3" type="ORF">CEXT_742811</name>
</gene>
<sequence>MPERTTESSGSFRKIARILLLITTLAGPLNGQAINKTETTTGKGEPPLLCRSDQSWSDIRKSRQVRLKGS</sequence>
<feature type="compositionally biased region" description="Polar residues" evidence="1">
    <location>
        <begin position="32"/>
        <end position="42"/>
    </location>
</feature>
<proteinExistence type="predicted"/>
<feature type="chain" id="PRO_5043977501" evidence="2">
    <location>
        <begin position="32"/>
        <end position="70"/>
    </location>
</feature>
<evidence type="ECO:0000256" key="2">
    <source>
        <dbReference type="SAM" id="SignalP"/>
    </source>
</evidence>
<dbReference type="Proteomes" id="UP001054945">
    <property type="component" value="Unassembled WGS sequence"/>
</dbReference>
<organism evidence="3 4">
    <name type="scientific">Caerostris extrusa</name>
    <name type="common">Bark spider</name>
    <name type="synonym">Caerostris bankana</name>
    <dbReference type="NCBI Taxonomy" id="172846"/>
    <lineage>
        <taxon>Eukaryota</taxon>
        <taxon>Metazoa</taxon>
        <taxon>Ecdysozoa</taxon>
        <taxon>Arthropoda</taxon>
        <taxon>Chelicerata</taxon>
        <taxon>Arachnida</taxon>
        <taxon>Araneae</taxon>
        <taxon>Araneomorphae</taxon>
        <taxon>Entelegynae</taxon>
        <taxon>Araneoidea</taxon>
        <taxon>Araneidae</taxon>
        <taxon>Caerostris</taxon>
    </lineage>
</organism>
<feature type="signal peptide" evidence="2">
    <location>
        <begin position="1"/>
        <end position="31"/>
    </location>
</feature>
<dbReference type="AlphaFoldDB" id="A0AAV4T8X3"/>
<evidence type="ECO:0000256" key="1">
    <source>
        <dbReference type="SAM" id="MobiDB-lite"/>
    </source>
</evidence>
<protein>
    <submittedName>
        <fullName evidence="3">Uncharacterized protein</fullName>
    </submittedName>
</protein>
<comment type="caution">
    <text evidence="3">The sequence shown here is derived from an EMBL/GenBank/DDBJ whole genome shotgun (WGS) entry which is preliminary data.</text>
</comment>
<name>A0AAV4T8X3_CAEEX</name>
<evidence type="ECO:0000313" key="4">
    <source>
        <dbReference type="Proteomes" id="UP001054945"/>
    </source>
</evidence>
<reference evidence="3 4" key="1">
    <citation type="submission" date="2021-06" db="EMBL/GenBank/DDBJ databases">
        <title>Caerostris extrusa draft genome.</title>
        <authorList>
            <person name="Kono N."/>
            <person name="Arakawa K."/>
        </authorList>
    </citation>
    <scope>NUCLEOTIDE SEQUENCE [LARGE SCALE GENOMIC DNA]</scope>
</reference>
<accession>A0AAV4T8X3</accession>